<name>A0ABY6HZT2_9ARCH</name>
<accession>A0ABY6HZT2</accession>
<dbReference type="SMART" id="SM00177">
    <property type="entry name" value="ARF"/>
    <property type="match status" value="1"/>
</dbReference>
<keyword evidence="1" id="KW-0547">Nucleotide-binding</keyword>
<dbReference type="Gene3D" id="3.40.50.300">
    <property type="entry name" value="P-loop containing nucleotide triphosphate hydrolases"/>
    <property type="match status" value="1"/>
</dbReference>
<gene>
    <name evidence="3" type="ORF">NEF87_005116</name>
</gene>
<dbReference type="InterPro" id="IPR052705">
    <property type="entry name" value="Gliding_Motility_GTPase"/>
</dbReference>
<dbReference type="EMBL" id="CP104013">
    <property type="protein sequence ID" value="UYP48831.1"/>
    <property type="molecule type" value="Genomic_DNA"/>
</dbReference>
<dbReference type="SUPFAM" id="SSF52540">
    <property type="entry name" value="P-loop containing nucleoside triphosphate hydrolases"/>
    <property type="match status" value="1"/>
</dbReference>
<dbReference type="PANTHER" id="PTHR42708">
    <property type="entry name" value="ATP/GTP-BINDING PROTEIN-RELATED"/>
    <property type="match status" value="1"/>
</dbReference>
<dbReference type="Proteomes" id="UP001208689">
    <property type="component" value="Chromosome"/>
</dbReference>
<evidence type="ECO:0008006" key="5">
    <source>
        <dbReference type="Google" id="ProtNLM"/>
    </source>
</evidence>
<dbReference type="InterPro" id="IPR006689">
    <property type="entry name" value="Small_GTPase_ARF/SAR"/>
</dbReference>
<keyword evidence="4" id="KW-1185">Reference proteome</keyword>
<sequence length="216" mass="25212">MNKPLVNVNEDGKVYIKLLLWGCAGSGKTTAVDTLHKMAKEEDSESNLTPINDFKKIAMENGSTLYFDRGVFQSKSEKNLFYHIYTVAGQDRFFPLRKKIFYGTDGIILVFDSQRSNRDRNINSLKELKNICGEDLISKIPLLIMANKQDLPNTMRKEEIYQILDENNLIYPPDHKLNIWNPIVYETIALWDKKYNIYPLFAELVRRTTLYQLYDK</sequence>
<protein>
    <recommendedName>
        <fullName evidence="5">Small GTP-binding domain protein</fullName>
    </recommendedName>
</protein>
<evidence type="ECO:0000313" key="4">
    <source>
        <dbReference type="Proteomes" id="UP001208689"/>
    </source>
</evidence>
<dbReference type="Pfam" id="PF00025">
    <property type="entry name" value="Arf"/>
    <property type="match status" value="1"/>
</dbReference>
<keyword evidence="2" id="KW-0342">GTP-binding</keyword>
<organism evidence="3 4">
    <name type="scientific">Candidatus Lokiarchaeum ossiferum</name>
    <dbReference type="NCBI Taxonomy" id="2951803"/>
    <lineage>
        <taxon>Archaea</taxon>
        <taxon>Promethearchaeati</taxon>
        <taxon>Promethearchaeota</taxon>
        <taxon>Promethearchaeia</taxon>
        <taxon>Promethearchaeales</taxon>
        <taxon>Promethearchaeaceae</taxon>
        <taxon>Candidatus Lokiarchaeum</taxon>
    </lineage>
</organism>
<reference evidence="3" key="1">
    <citation type="submission" date="2022-09" db="EMBL/GenBank/DDBJ databases">
        <title>Actin cytoskeleton and complex cell architecture in an #Asgard archaeon.</title>
        <authorList>
            <person name="Ponce Toledo R.I."/>
            <person name="Schleper C."/>
            <person name="Rodrigues Oliveira T."/>
            <person name="Wollweber F."/>
            <person name="Xu J."/>
            <person name="Rittmann S."/>
            <person name="Klingl A."/>
            <person name="Pilhofer M."/>
        </authorList>
    </citation>
    <scope>NUCLEOTIDE SEQUENCE</scope>
    <source>
        <strain evidence="3">B-35</strain>
    </source>
</reference>
<proteinExistence type="predicted"/>
<evidence type="ECO:0000256" key="1">
    <source>
        <dbReference type="ARBA" id="ARBA00022741"/>
    </source>
</evidence>
<dbReference type="PANTHER" id="PTHR42708:SF1">
    <property type="entry name" value="GLIDING MOTILITY PROTEIN MGLA"/>
    <property type="match status" value="1"/>
</dbReference>
<evidence type="ECO:0000256" key="2">
    <source>
        <dbReference type="ARBA" id="ARBA00023134"/>
    </source>
</evidence>
<dbReference type="InterPro" id="IPR027417">
    <property type="entry name" value="P-loop_NTPase"/>
</dbReference>
<dbReference type="PROSITE" id="PS51419">
    <property type="entry name" value="RAB"/>
    <property type="match status" value="1"/>
</dbReference>
<evidence type="ECO:0000313" key="3">
    <source>
        <dbReference type="EMBL" id="UYP48831.1"/>
    </source>
</evidence>